<protein>
    <submittedName>
        <fullName evidence="5">Putative basic helix-loop-helix protein At1g64625</fullName>
    </submittedName>
</protein>
<evidence type="ECO:0000313" key="5">
    <source>
        <dbReference type="EMBL" id="JAT66214.1"/>
    </source>
</evidence>
<dbReference type="PROSITE" id="PS50888">
    <property type="entry name" value="BHLH"/>
    <property type="match status" value="1"/>
</dbReference>
<proteinExistence type="predicted"/>
<accession>A0A1D1ZGY5</accession>
<evidence type="ECO:0000256" key="2">
    <source>
        <dbReference type="ARBA" id="ARBA00023163"/>
    </source>
</evidence>
<dbReference type="Pfam" id="PF23176">
    <property type="entry name" value="bHLH_LHW"/>
    <property type="match status" value="1"/>
</dbReference>
<dbReference type="PANTHER" id="PTHR46196:SF2">
    <property type="entry name" value="TRANSCRIPTION FACTOR BHLH157"/>
    <property type="match status" value="1"/>
</dbReference>
<dbReference type="GO" id="GO:0003700">
    <property type="term" value="F:DNA-binding transcription factor activity"/>
    <property type="evidence" value="ECO:0007669"/>
    <property type="project" value="InterPro"/>
</dbReference>
<evidence type="ECO:0000256" key="1">
    <source>
        <dbReference type="ARBA" id="ARBA00023015"/>
    </source>
</evidence>
<feature type="domain" description="BHLH" evidence="4">
    <location>
        <begin position="706"/>
        <end position="755"/>
    </location>
</feature>
<name>A0A1D1ZGY5_9ARAE</name>
<keyword evidence="2" id="KW-0804">Transcription</keyword>
<dbReference type="AlphaFoldDB" id="A0A1D1ZGY5"/>
<dbReference type="EMBL" id="GDJX01001722">
    <property type="protein sequence ID" value="JAT66214.1"/>
    <property type="molecule type" value="Transcribed_RNA"/>
</dbReference>
<dbReference type="InterPro" id="IPR011598">
    <property type="entry name" value="bHLH_dom"/>
</dbReference>
<evidence type="ECO:0000259" key="4">
    <source>
        <dbReference type="PROSITE" id="PS50888"/>
    </source>
</evidence>
<feature type="region of interest" description="Disordered" evidence="3">
    <location>
        <begin position="456"/>
        <end position="518"/>
    </location>
</feature>
<dbReference type="PANTHER" id="PTHR46196">
    <property type="entry name" value="TRANSCRIPTION FACTOR BHLH155-LIKE ISOFORM X1-RELATED"/>
    <property type="match status" value="1"/>
</dbReference>
<dbReference type="InterPro" id="IPR025610">
    <property type="entry name" value="MYC/MYB_N"/>
</dbReference>
<organism evidence="5">
    <name type="scientific">Anthurium amnicola</name>
    <dbReference type="NCBI Taxonomy" id="1678845"/>
    <lineage>
        <taxon>Eukaryota</taxon>
        <taxon>Viridiplantae</taxon>
        <taxon>Streptophyta</taxon>
        <taxon>Embryophyta</taxon>
        <taxon>Tracheophyta</taxon>
        <taxon>Spermatophyta</taxon>
        <taxon>Magnoliopsida</taxon>
        <taxon>Liliopsida</taxon>
        <taxon>Araceae</taxon>
        <taxon>Pothoideae</taxon>
        <taxon>Potheae</taxon>
        <taxon>Anthurium</taxon>
    </lineage>
</organism>
<sequence>MGSTLKEALRSLCSLHGWSYGVLLHVDPDDPGLLTPNEVYHEKQTLEVIVDTLHQVHRVGEGIIGKVALSRRHQWIFSDAYTRELCWTHPHDHPDVLKGNLELQMQFLAGIKTIAIISLLPSGVALFGSTVKVLESSDFINKIKHIFQKLGSLSEPFLRGDSQNEISSEIHEPHGIVSSLTSYGGSYATCKGIKDVCKMLFSKEQYSTSSNQSSHQLSMGSHLSRIHANMLPVPVMPSFTCTSLSTETSFQLRNQCLDADAEAQAILSRDTQILHDLLRYDSGSLNHSAAGYTLAKLRNQIYNSSKFDQWLQSGMETKAFVSRYPAMSQSVVSREALFQHFSEESGLTSLTGLNRSHETRSNIGLCATSKHSLRTVGHDATCSSTVYSAVEDNIPDYKLLSKDLSFAYELPAVLVPKCTEATAPAHDTILSGPSLTDNILQSNAYAQQMTSFPVASKSGNQPSVFSASSSLNRGSAYSNMPSTQGTTRPSENSIAPNTDSLDTDRKLNSSSGSEQLPLDADLFDGMELDFRQMFQEQGFWDEIFMPVENGDIQNLSIDVSEHTSELDKNAMSGHEKGFFSEVGLQHILDAIGNNKVDSSTSHSSVITCVKSSNNQEPENQFSASSNLENTPLSNQVQQAVCCFTETTDLLLPRDNVDKIMQESSGLPSKATVGSWIEDSRSMNEENAFANRTKKPEESVKVPKKRARPGESTRPRPKDRQQIQDRVKELREIVPNGAKCSIDALLARTVNHMLFLQGVIKYADKIKQSDQPKMIGEETGVILRDSPSTGGGATWAYEVAGQTIVCPITVKELNPPGQMLIEILCEDRGSLLEIADSIRGFGLTILKGVMEAREKKIWAHFLVEANKEVTRMEIFLHLVQLLTKPSGTVGSCDRPVKAIDIGIPTFSNHQQSPMPIPISLVDRGR</sequence>
<feature type="compositionally biased region" description="Basic and acidic residues" evidence="3">
    <location>
        <begin position="707"/>
        <end position="723"/>
    </location>
</feature>
<feature type="region of interest" description="Disordered" evidence="3">
    <location>
        <begin position="686"/>
        <end position="723"/>
    </location>
</feature>
<evidence type="ECO:0000256" key="3">
    <source>
        <dbReference type="SAM" id="MobiDB-lite"/>
    </source>
</evidence>
<dbReference type="InterPro" id="IPR043561">
    <property type="entry name" value="LHW-like"/>
</dbReference>
<dbReference type="GO" id="GO:0046983">
    <property type="term" value="F:protein dimerization activity"/>
    <property type="evidence" value="ECO:0007669"/>
    <property type="project" value="InterPro"/>
</dbReference>
<reference evidence="5" key="1">
    <citation type="submission" date="2015-07" db="EMBL/GenBank/DDBJ databases">
        <title>Transcriptome Assembly of Anthurium amnicola.</title>
        <authorList>
            <person name="Suzuki J."/>
        </authorList>
    </citation>
    <scope>NUCLEOTIDE SEQUENCE</scope>
</reference>
<feature type="compositionally biased region" description="Polar residues" evidence="3">
    <location>
        <begin position="456"/>
        <end position="500"/>
    </location>
</feature>
<gene>
    <name evidence="5" type="primary">At1g64625_0</name>
    <name evidence="5" type="ORF">g.65701</name>
</gene>
<keyword evidence="1" id="KW-0805">Transcription regulation</keyword>
<dbReference type="Pfam" id="PF14215">
    <property type="entry name" value="bHLH-MYC_N"/>
    <property type="match status" value="1"/>
</dbReference>